<dbReference type="Gene3D" id="1.10.340.70">
    <property type="match status" value="1"/>
</dbReference>
<sequence>MRGGSPARQSNPVPHYDRRQSRRRDFELQSPDRRKTTLICFYCNEAGHTKKECFRRARELGLDQGMPQVVCNYCGKTGHYRSQCTDLNRGKSPNYGNKQLNGSVAAVTDYMPLSNDLSCALIGVSGFNRNGNLTFEPATVNGHDCSLLRDSGCDTVAVAHSLVSSESLTGRTVRVRTFCCEERVFPTAIIDLQSQYFSGRVEACVLENPIADIILGNIMGIKSLHMDSAVANPVKTRAQDKNHPDAGPNACSNDNVENTNLFERFADFVQRQKKDPTLELWFTKVGAGPVDGVSFVIADNLLYRDFVKDDVTYRTLAVPQSLRDQVLSYAHEATLTAHAGYNKTLHCIQSQFSWPYMTTDVRNYVKSCHVCQMKAPAGRDKPAPFQRMPLMKEPFQRVVIDLVGPLPFTKEKYEYILTMIDVSTRWAEATPLRQTTADKVAEALFDIFTRVGFPKEIQSDRGQQFMSKLLQEFNSLSSIKHIFSTPYHPQTNGVVERFHSTLKNMLRKLADQSPSDWN</sequence>
<evidence type="ECO:0000259" key="3">
    <source>
        <dbReference type="PROSITE" id="PS50158"/>
    </source>
</evidence>
<dbReference type="InterPro" id="IPR012337">
    <property type="entry name" value="RNaseH-like_sf"/>
</dbReference>
<evidence type="ECO:0000256" key="2">
    <source>
        <dbReference type="SAM" id="MobiDB-lite"/>
    </source>
</evidence>
<feature type="compositionally biased region" description="Basic and acidic residues" evidence="2">
    <location>
        <begin position="15"/>
        <end position="29"/>
    </location>
</feature>
<dbReference type="SMART" id="SM00343">
    <property type="entry name" value="ZnF_C2HC"/>
    <property type="match status" value="2"/>
</dbReference>
<accession>A0AAV4IJA2</accession>
<dbReference type="FunFam" id="1.10.340.70:FF:000001">
    <property type="entry name" value="Retrovirus-related Pol polyprotein from transposon gypsy-like Protein"/>
    <property type="match status" value="1"/>
</dbReference>
<dbReference type="Gene3D" id="4.10.60.10">
    <property type="entry name" value="Zinc finger, CCHC-type"/>
    <property type="match status" value="1"/>
</dbReference>
<dbReference type="Pfam" id="PF00665">
    <property type="entry name" value="rve"/>
    <property type="match status" value="1"/>
</dbReference>
<dbReference type="Gene3D" id="3.30.420.10">
    <property type="entry name" value="Ribonuclease H-like superfamily/Ribonuclease H"/>
    <property type="match status" value="1"/>
</dbReference>
<dbReference type="FunFam" id="3.30.420.10:FF:000032">
    <property type="entry name" value="Retrovirus-related Pol polyprotein from transposon 297-like Protein"/>
    <property type="match status" value="1"/>
</dbReference>
<dbReference type="PROSITE" id="PS50158">
    <property type="entry name" value="ZF_CCHC"/>
    <property type="match status" value="2"/>
</dbReference>
<dbReference type="GO" id="GO:0003676">
    <property type="term" value="F:nucleic acid binding"/>
    <property type="evidence" value="ECO:0007669"/>
    <property type="project" value="InterPro"/>
</dbReference>
<dbReference type="GO" id="GO:0015074">
    <property type="term" value="P:DNA integration"/>
    <property type="evidence" value="ECO:0007669"/>
    <property type="project" value="InterPro"/>
</dbReference>
<evidence type="ECO:0000256" key="1">
    <source>
        <dbReference type="PROSITE-ProRule" id="PRU00047"/>
    </source>
</evidence>
<name>A0AAV4IJA2_9GAST</name>
<dbReference type="InterPro" id="IPR036397">
    <property type="entry name" value="RNaseH_sf"/>
</dbReference>
<evidence type="ECO:0000313" key="6">
    <source>
        <dbReference type="Proteomes" id="UP000762676"/>
    </source>
</evidence>
<dbReference type="PANTHER" id="PTHR37984">
    <property type="entry name" value="PROTEIN CBG26694"/>
    <property type="match status" value="1"/>
</dbReference>
<feature type="domain" description="Integrase catalytic" evidence="4">
    <location>
        <begin position="390"/>
        <end position="518"/>
    </location>
</feature>
<keyword evidence="1" id="KW-0863">Zinc-finger</keyword>
<dbReference type="InterPro" id="IPR036875">
    <property type="entry name" value="Znf_CCHC_sf"/>
</dbReference>
<organism evidence="5 6">
    <name type="scientific">Elysia marginata</name>
    <dbReference type="NCBI Taxonomy" id="1093978"/>
    <lineage>
        <taxon>Eukaryota</taxon>
        <taxon>Metazoa</taxon>
        <taxon>Spiralia</taxon>
        <taxon>Lophotrochozoa</taxon>
        <taxon>Mollusca</taxon>
        <taxon>Gastropoda</taxon>
        <taxon>Heterobranchia</taxon>
        <taxon>Euthyneura</taxon>
        <taxon>Panpulmonata</taxon>
        <taxon>Sacoglossa</taxon>
        <taxon>Placobranchoidea</taxon>
        <taxon>Plakobranchidae</taxon>
        <taxon>Elysia</taxon>
    </lineage>
</organism>
<feature type="domain" description="CCHC-type" evidence="3">
    <location>
        <begin position="71"/>
        <end position="86"/>
    </location>
</feature>
<evidence type="ECO:0000259" key="4">
    <source>
        <dbReference type="PROSITE" id="PS50994"/>
    </source>
</evidence>
<protein>
    <submittedName>
        <fullName evidence="5">Gypsy retrotransposon integrase-like protein 1</fullName>
    </submittedName>
</protein>
<comment type="caution">
    <text evidence="5">The sequence shown here is derived from an EMBL/GenBank/DDBJ whole genome shotgun (WGS) entry which is preliminary data.</text>
</comment>
<dbReference type="Pfam" id="PF00098">
    <property type="entry name" value="zf-CCHC"/>
    <property type="match status" value="2"/>
</dbReference>
<dbReference type="InterPro" id="IPR050951">
    <property type="entry name" value="Retrovirus_Pol_polyprotein"/>
</dbReference>
<dbReference type="PANTHER" id="PTHR37984:SF15">
    <property type="entry name" value="INTEGRASE CATALYTIC DOMAIN-CONTAINING PROTEIN"/>
    <property type="match status" value="1"/>
</dbReference>
<evidence type="ECO:0000313" key="5">
    <source>
        <dbReference type="EMBL" id="GFS08421.1"/>
    </source>
</evidence>
<keyword evidence="1" id="KW-0862">Zinc</keyword>
<dbReference type="InterPro" id="IPR001878">
    <property type="entry name" value="Znf_CCHC"/>
</dbReference>
<gene>
    <name evidence="5" type="ORF">ElyMa_001273300</name>
</gene>
<keyword evidence="1" id="KW-0479">Metal-binding</keyword>
<dbReference type="PROSITE" id="PS50994">
    <property type="entry name" value="INTEGRASE"/>
    <property type="match status" value="1"/>
</dbReference>
<dbReference type="SUPFAM" id="SSF53098">
    <property type="entry name" value="Ribonuclease H-like"/>
    <property type="match status" value="1"/>
</dbReference>
<dbReference type="AlphaFoldDB" id="A0AAV4IJA2"/>
<proteinExistence type="predicted"/>
<dbReference type="EMBL" id="BMAT01002524">
    <property type="protein sequence ID" value="GFS08421.1"/>
    <property type="molecule type" value="Genomic_DNA"/>
</dbReference>
<dbReference type="InterPro" id="IPR041588">
    <property type="entry name" value="Integrase_H2C2"/>
</dbReference>
<reference evidence="5 6" key="1">
    <citation type="journal article" date="2021" name="Elife">
        <title>Chloroplast acquisition without the gene transfer in kleptoplastic sea slugs, Plakobranchus ocellatus.</title>
        <authorList>
            <person name="Maeda T."/>
            <person name="Takahashi S."/>
            <person name="Yoshida T."/>
            <person name="Shimamura S."/>
            <person name="Takaki Y."/>
            <person name="Nagai Y."/>
            <person name="Toyoda A."/>
            <person name="Suzuki Y."/>
            <person name="Arimoto A."/>
            <person name="Ishii H."/>
            <person name="Satoh N."/>
            <person name="Nishiyama T."/>
            <person name="Hasebe M."/>
            <person name="Maruyama T."/>
            <person name="Minagawa J."/>
            <person name="Obokata J."/>
            <person name="Shigenobu S."/>
        </authorList>
    </citation>
    <scope>NUCLEOTIDE SEQUENCE [LARGE SCALE GENOMIC DNA]</scope>
</reference>
<feature type="domain" description="CCHC-type" evidence="3">
    <location>
        <begin position="40"/>
        <end position="53"/>
    </location>
</feature>
<dbReference type="Pfam" id="PF17921">
    <property type="entry name" value="Integrase_H2C2"/>
    <property type="match status" value="1"/>
</dbReference>
<dbReference type="Proteomes" id="UP000762676">
    <property type="component" value="Unassembled WGS sequence"/>
</dbReference>
<dbReference type="InterPro" id="IPR001584">
    <property type="entry name" value="Integrase_cat-core"/>
</dbReference>
<dbReference type="GO" id="GO:0008270">
    <property type="term" value="F:zinc ion binding"/>
    <property type="evidence" value="ECO:0007669"/>
    <property type="project" value="UniProtKB-KW"/>
</dbReference>
<feature type="non-terminal residue" evidence="5">
    <location>
        <position position="518"/>
    </location>
</feature>
<keyword evidence="6" id="KW-1185">Reference proteome</keyword>
<feature type="region of interest" description="Disordered" evidence="2">
    <location>
        <begin position="1"/>
        <end position="29"/>
    </location>
</feature>
<dbReference type="SUPFAM" id="SSF57756">
    <property type="entry name" value="Retrovirus zinc finger-like domains"/>
    <property type="match status" value="1"/>
</dbReference>